<gene>
    <name evidence="3" type="ORF">LX64_03862</name>
</gene>
<evidence type="ECO:0000313" key="4">
    <source>
        <dbReference type="Proteomes" id="UP000249547"/>
    </source>
</evidence>
<dbReference type="InterPro" id="IPR025665">
    <property type="entry name" value="Beta-barrel_OMP_2"/>
</dbReference>
<reference evidence="3 4" key="1">
    <citation type="submission" date="2018-06" db="EMBL/GenBank/DDBJ databases">
        <title>Genomic Encyclopedia of Archaeal and Bacterial Type Strains, Phase II (KMG-II): from individual species to whole genera.</title>
        <authorList>
            <person name="Goeker M."/>
        </authorList>
    </citation>
    <scope>NUCLEOTIDE SEQUENCE [LARGE SCALE GENOMIC DNA]</scope>
    <source>
        <strain evidence="3 4">DSM 23857</strain>
    </source>
</reference>
<comment type="caution">
    <text evidence="3">The sequence shown here is derived from an EMBL/GenBank/DDBJ whole genome shotgun (WGS) entry which is preliminary data.</text>
</comment>
<proteinExistence type="predicted"/>
<evidence type="ECO:0000313" key="3">
    <source>
        <dbReference type="EMBL" id="RAJ01645.1"/>
    </source>
</evidence>
<keyword evidence="1" id="KW-0732">Signal</keyword>
<dbReference type="Pfam" id="PF13568">
    <property type="entry name" value="OMP_b-brl_2"/>
    <property type="match status" value="1"/>
</dbReference>
<feature type="signal peptide" evidence="1">
    <location>
        <begin position="1"/>
        <end position="19"/>
    </location>
</feature>
<evidence type="ECO:0000256" key="1">
    <source>
        <dbReference type="SAM" id="SignalP"/>
    </source>
</evidence>
<dbReference type="RefSeq" id="WP_111599281.1">
    <property type="nucleotide sequence ID" value="NZ_QLLL01000007.1"/>
</dbReference>
<organism evidence="3 4">
    <name type="scientific">Chitinophaga skermanii</name>
    <dbReference type="NCBI Taxonomy" id="331697"/>
    <lineage>
        <taxon>Bacteria</taxon>
        <taxon>Pseudomonadati</taxon>
        <taxon>Bacteroidota</taxon>
        <taxon>Chitinophagia</taxon>
        <taxon>Chitinophagales</taxon>
        <taxon>Chitinophagaceae</taxon>
        <taxon>Chitinophaga</taxon>
    </lineage>
</organism>
<evidence type="ECO:0000259" key="2">
    <source>
        <dbReference type="Pfam" id="PF13568"/>
    </source>
</evidence>
<dbReference type="EMBL" id="QLLL01000007">
    <property type="protein sequence ID" value="RAJ01645.1"/>
    <property type="molecule type" value="Genomic_DNA"/>
</dbReference>
<sequence length="235" mass="25944">MKKLIFTLCLLGVTYGLFAQENTGAAGAIMTKATQSKGISRDFLMIQLSYDGWASTPTDVNTKGLSRGFNMYFMYDFPIKKTNLSVAAGLGVGSSNVFLRNQKIDMQNTSSTVKFVATDEYKKYKVSTTYLDIPLELRYYSDKENANKGFKAALGVKVGTLLNAHTKGKNSLGGDRNIIKEQNKRYFNSWRYAGTARIGYGPVGLFGTYSFSKLFKDNSGLDITPYSVGIYLSGL</sequence>
<dbReference type="OrthoDB" id="959017at2"/>
<keyword evidence="4" id="KW-1185">Reference proteome</keyword>
<feature type="chain" id="PRO_5016449609" evidence="1">
    <location>
        <begin position="20"/>
        <end position="235"/>
    </location>
</feature>
<dbReference type="AlphaFoldDB" id="A0A327QCE5"/>
<dbReference type="Proteomes" id="UP000249547">
    <property type="component" value="Unassembled WGS sequence"/>
</dbReference>
<name>A0A327QCE5_9BACT</name>
<feature type="domain" description="Outer membrane protein beta-barrel" evidence="2">
    <location>
        <begin position="55"/>
        <end position="207"/>
    </location>
</feature>
<protein>
    <submittedName>
        <fullName evidence="3">Outer membrane protein with beta-barrel domain</fullName>
    </submittedName>
</protein>
<accession>A0A327QCE5</accession>